<keyword evidence="16" id="KW-1185">Reference proteome</keyword>
<feature type="domain" description="Ionotropic glutamate receptor C-terminal" evidence="13">
    <location>
        <begin position="40"/>
        <end position="459"/>
    </location>
</feature>
<protein>
    <submittedName>
        <fullName evidence="15">Glutamate NMDA receptor subunit 1</fullName>
    </submittedName>
</protein>
<keyword evidence="4 12" id="KW-1133">Transmembrane helix</keyword>
<evidence type="ECO:0000256" key="11">
    <source>
        <dbReference type="SAM" id="MobiDB-lite"/>
    </source>
</evidence>
<keyword evidence="8" id="KW-0325">Glycoprotein</keyword>
<proteinExistence type="predicted"/>
<evidence type="ECO:0000256" key="6">
    <source>
        <dbReference type="ARBA" id="ARBA00023136"/>
    </source>
</evidence>
<dbReference type="Pfam" id="PF00060">
    <property type="entry name" value="Lig_chan"/>
    <property type="match status" value="1"/>
</dbReference>
<keyword evidence="7 15" id="KW-0675">Receptor</keyword>
<dbReference type="SMART" id="SM00079">
    <property type="entry name" value="PBPe"/>
    <property type="match status" value="1"/>
</dbReference>
<dbReference type="InterPro" id="IPR019594">
    <property type="entry name" value="Glu/Gly-bd"/>
</dbReference>
<evidence type="ECO:0000256" key="3">
    <source>
        <dbReference type="ARBA" id="ARBA00022692"/>
    </source>
</evidence>
<keyword evidence="9" id="KW-1071">Ligand-gated ion channel</keyword>
<dbReference type="PANTHER" id="PTHR18966">
    <property type="entry name" value="IONOTROPIC GLUTAMATE RECEPTOR"/>
    <property type="match status" value="1"/>
</dbReference>
<evidence type="ECO:0000256" key="5">
    <source>
        <dbReference type="ARBA" id="ARBA00023065"/>
    </source>
</evidence>
<evidence type="ECO:0000259" key="13">
    <source>
        <dbReference type="SMART" id="SM00079"/>
    </source>
</evidence>
<keyword evidence="2" id="KW-0813">Transport</keyword>
<dbReference type="Proteomes" id="UP001651158">
    <property type="component" value="Unassembled WGS sequence"/>
</dbReference>
<feature type="domain" description="Ionotropic glutamate receptor L-glutamate and glycine-binding" evidence="14">
    <location>
        <begin position="52"/>
        <end position="121"/>
    </location>
</feature>
<dbReference type="SMART" id="SM00918">
    <property type="entry name" value="Lig_chan-Glu_bd"/>
    <property type="match status" value="1"/>
</dbReference>
<feature type="transmembrane region" description="Helical" evidence="12">
    <location>
        <begin position="299"/>
        <end position="321"/>
    </location>
</feature>
<keyword evidence="6 12" id="KW-0472">Membrane</keyword>
<dbReference type="Gene3D" id="1.10.287.70">
    <property type="match status" value="1"/>
</dbReference>
<evidence type="ECO:0000256" key="10">
    <source>
        <dbReference type="ARBA" id="ARBA00023303"/>
    </source>
</evidence>
<evidence type="ECO:0000256" key="12">
    <source>
        <dbReference type="SAM" id="Phobius"/>
    </source>
</evidence>
<feature type="region of interest" description="Disordered" evidence="11">
    <location>
        <begin position="555"/>
        <end position="577"/>
    </location>
</feature>
<name>A0ABR4Q9T7_9CEST</name>
<dbReference type="EMBL" id="JAKROA010000006">
    <property type="protein sequence ID" value="KAL5106210.1"/>
    <property type="molecule type" value="Genomic_DNA"/>
</dbReference>
<reference evidence="15 16" key="1">
    <citation type="journal article" date="2022" name="Front. Cell. Infect. Microbiol.">
        <title>The Genomes of Two Strains of Taenia crassiceps the Animal Model for the Study of Human Cysticercosis.</title>
        <authorList>
            <person name="Bobes R.J."/>
            <person name="Estrada K."/>
            <person name="Rios-Valencia D.G."/>
            <person name="Calderon-Gallegos A."/>
            <person name="de la Torre P."/>
            <person name="Carrero J.C."/>
            <person name="Sanchez-Flores A."/>
            <person name="Laclette J.P."/>
        </authorList>
    </citation>
    <scope>NUCLEOTIDE SEQUENCE [LARGE SCALE GENOMIC DNA]</scope>
    <source>
        <strain evidence="15">WFUcys</strain>
    </source>
</reference>
<evidence type="ECO:0000313" key="15">
    <source>
        <dbReference type="EMBL" id="KAL5106210.1"/>
    </source>
</evidence>
<gene>
    <name evidence="15" type="ORF">TcWFU_005004</name>
</gene>
<dbReference type="InterPro" id="IPR001320">
    <property type="entry name" value="Iontro_rcpt_C"/>
</dbReference>
<evidence type="ECO:0000256" key="8">
    <source>
        <dbReference type="ARBA" id="ARBA00023180"/>
    </source>
</evidence>
<organism evidence="15 16">
    <name type="scientific">Taenia crassiceps</name>
    <dbReference type="NCBI Taxonomy" id="6207"/>
    <lineage>
        <taxon>Eukaryota</taxon>
        <taxon>Metazoa</taxon>
        <taxon>Spiralia</taxon>
        <taxon>Lophotrochozoa</taxon>
        <taxon>Platyhelminthes</taxon>
        <taxon>Cestoda</taxon>
        <taxon>Eucestoda</taxon>
        <taxon>Cyclophyllidea</taxon>
        <taxon>Taeniidae</taxon>
        <taxon>Taenia</taxon>
    </lineage>
</organism>
<accession>A0ABR4Q9T7</accession>
<comment type="subcellular location">
    <subcellularLocation>
        <location evidence="1">Membrane</location>
        <topology evidence="1">Multi-pass membrane protein</topology>
    </subcellularLocation>
</comment>
<evidence type="ECO:0000256" key="2">
    <source>
        <dbReference type="ARBA" id="ARBA00022448"/>
    </source>
</evidence>
<evidence type="ECO:0000256" key="7">
    <source>
        <dbReference type="ARBA" id="ARBA00023170"/>
    </source>
</evidence>
<evidence type="ECO:0000313" key="16">
    <source>
        <dbReference type="Proteomes" id="UP001651158"/>
    </source>
</evidence>
<evidence type="ECO:0000256" key="1">
    <source>
        <dbReference type="ARBA" id="ARBA00004141"/>
    </source>
</evidence>
<dbReference type="Pfam" id="PF10613">
    <property type="entry name" value="Lig_chan-Glu_bd"/>
    <property type="match status" value="1"/>
</dbReference>
<keyword evidence="3 12" id="KW-0812">Transmembrane</keyword>
<dbReference type="SUPFAM" id="SSF81324">
    <property type="entry name" value="Voltage-gated potassium channels"/>
    <property type="match status" value="1"/>
</dbReference>
<keyword evidence="5" id="KW-0406">Ion transport</keyword>
<feature type="transmembrane region" description="Helical" evidence="12">
    <location>
        <begin position="206"/>
        <end position="224"/>
    </location>
</feature>
<evidence type="ECO:0000256" key="4">
    <source>
        <dbReference type="ARBA" id="ARBA00022989"/>
    </source>
</evidence>
<dbReference type="Gene3D" id="3.40.190.10">
    <property type="entry name" value="Periplasmic binding protein-like II"/>
    <property type="match status" value="2"/>
</dbReference>
<dbReference type="InterPro" id="IPR015683">
    <property type="entry name" value="Ionotropic_Glu_rcpt"/>
</dbReference>
<dbReference type="SUPFAM" id="SSF53850">
    <property type="entry name" value="Periplasmic binding protein-like II"/>
    <property type="match status" value="1"/>
</dbReference>
<evidence type="ECO:0000259" key="14">
    <source>
        <dbReference type="SMART" id="SM00918"/>
    </source>
</evidence>
<evidence type="ECO:0000256" key="9">
    <source>
        <dbReference type="ARBA" id="ARBA00023286"/>
    </source>
</evidence>
<feature type="compositionally biased region" description="Low complexity" evidence="11">
    <location>
        <begin position="557"/>
        <end position="570"/>
    </location>
</feature>
<feature type="transmembrane region" description="Helical" evidence="12">
    <location>
        <begin position="481"/>
        <end position="505"/>
    </location>
</feature>
<sequence>MRMRMEMSITMIVTAAQSICSVLSNCHRLMRAAYLVGTLEINYTCKHKRLVVYAGKVTEYCCYGYCIDLLRRLANPTGPHENLTPFTYDLHLVEDGQMGEERVVAMNETKVWTGIVGELTTGMADLSVAPMTITPERVTRLEFTKPFKYLGITILIKRTAVPFAWNTVAEDLYVLSTRIQPECFGPSKERSKSNLASFLQPFESTLWVLVGVSVHVVAFFLYLLDRYSAIRCFHRARRHETDNGNITVYGKNDCDHRREEKEEEFSLSSSMWFTWGILLNSGIGDETPKAFSTRALGMVWAGFAMIIVASYTANLAAFLVLDRPEASISGIDDPRLRNSQKDFTFATVRGSSVDMYFKSQVELDTIYRTMEGRNVDTVEEGIQSVKSGVLKAFIWDSARLNYEASRDCDLVTTGDVFGRVGYGLAMKKGNPWIYELSQAVLSFHERGFMERLDTQWIFNSSEGENCVKTESSPATLELTNMAGVFIMVAVGIVAGLMLLLVEIACSRHRGIRARRIACARIASKTWRDKVEKNRYRQAADCEGSSNSPIFVDECSRPRLSPSPLHPSTSPQPDYRLPQAVLKPPAKAAGPSNCTHQQAPKMVHTEPQKVNVLNPKRMGKVVQRLQV</sequence>
<keyword evidence="10" id="KW-0407">Ion channel</keyword>
<comment type="caution">
    <text evidence="15">The sequence shown here is derived from an EMBL/GenBank/DDBJ whole genome shotgun (WGS) entry which is preliminary data.</text>
</comment>